<dbReference type="GO" id="GO:0051213">
    <property type="term" value="F:dioxygenase activity"/>
    <property type="evidence" value="ECO:0007669"/>
    <property type="project" value="UniProtKB-KW"/>
</dbReference>
<evidence type="ECO:0000259" key="1">
    <source>
        <dbReference type="Pfam" id="PF00903"/>
    </source>
</evidence>
<dbReference type="InterPro" id="IPR029068">
    <property type="entry name" value="Glyas_Bleomycin-R_OHBP_Dase"/>
</dbReference>
<dbReference type="RefSeq" id="WP_072946166.1">
    <property type="nucleotide sequence ID" value="NZ_FQWO01000019.1"/>
</dbReference>
<dbReference type="STRING" id="280093.SAMN05443373_11914"/>
<dbReference type="PANTHER" id="PTHR36503">
    <property type="entry name" value="BLR2520 PROTEIN"/>
    <property type="match status" value="1"/>
</dbReference>
<keyword evidence="3" id="KW-0223">Dioxygenase</keyword>
<dbReference type="OrthoDB" id="2719609at2"/>
<keyword evidence="5" id="KW-1185">Reference proteome</keyword>
<dbReference type="EMBL" id="PVUB01000017">
    <property type="protein sequence ID" value="PRZ19391.1"/>
    <property type="molecule type" value="Genomic_DNA"/>
</dbReference>
<keyword evidence="3" id="KW-0560">Oxidoreductase</keyword>
<evidence type="ECO:0000313" key="5">
    <source>
        <dbReference type="Proteomes" id="UP000237771"/>
    </source>
</evidence>
<sequence>MKLGAFSISLTVKDIQKSKAFYENLGFSDLGGDINQKWLILKNGNAIIGLFEGMFDNNIITFNPGWDENAQNVEEFDDVRIIQEHLKKCGIVLTAEADTNTNGPAHITLTDPDGNNILIDQHR</sequence>
<dbReference type="SUPFAM" id="SSF54593">
    <property type="entry name" value="Glyoxalase/Bleomycin resistance protein/Dihydroxybiphenyl dioxygenase"/>
    <property type="match status" value="1"/>
</dbReference>
<dbReference type="PANTHER" id="PTHR36503:SF1">
    <property type="entry name" value="BLR2520 PROTEIN"/>
    <property type="match status" value="1"/>
</dbReference>
<organism evidence="3 4">
    <name type="scientific">Flavobacterium granuli</name>
    <dbReference type="NCBI Taxonomy" id="280093"/>
    <lineage>
        <taxon>Bacteria</taxon>
        <taxon>Pseudomonadati</taxon>
        <taxon>Bacteroidota</taxon>
        <taxon>Flavobacteriia</taxon>
        <taxon>Flavobacteriales</taxon>
        <taxon>Flavobacteriaceae</taxon>
        <taxon>Flavobacterium</taxon>
    </lineage>
</organism>
<feature type="domain" description="Glyoxalase/fosfomycin resistance/dioxygenase" evidence="1">
    <location>
        <begin position="8"/>
        <end position="117"/>
    </location>
</feature>
<reference evidence="3" key="1">
    <citation type="submission" date="2016-11" db="EMBL/GenBank/DDBJ databases">
        <authorList>
            <person name="Jaros S."/>
            <person name="Januszkiewicz K."/>
            <person name="Wedrychowicz H."/>
        </authorList>
    </citation>
    <scope>NUCLEOTIDE SEQUENCE [LARGE SCALE GENOMIC DNA]</scope>
    <source>
        <strain evidence="3">DSM 19729</strain>
    </source>
</reference>
<dbReference type="EMBL" id="FQWO01000019">
    <property type="protein sequence ID" value="SHH59555.1"/>
    <property type="molecule type" value="Genomic_DNA"/>
</dbReference>
<dbReference type="Proteomes" id="UP000237771">
    <property type="component" value="Unassembled WGS sequence"/>
</dbReference>
<dbReference type="InterPro" id="IPR004360">
    <property type="entry name" value="Glyas_Fos-R_dOase_dom"/>
</dbReference>
<reference evidence="2 5" key="3">
    <citation type="submission" date="2018-03" db="EMBL/GenBank/DDBJ databases">
        <title>Genomic Encyclopedia of Archaeal and Bacterial Type Strains, Phase II (KMG-II): from individual species to whole genera.</title>
        <authorList>
            <person name="Goeker M."/>
        </authorList>
    </citation>
    <scope>NUCLEOTIDE SEQUENCE [LARGE SCALE GENOMIC DNA]</scope>
    <source>
        <strain evidence="2 5">DSM 17797</strain>
    </source>
</reference>
<dbReference type="CDD" id="cd06587">
    <property type="entry name" value="VOC"/>
    <property type="match status" value="1"/>
</dbReference>
<dbReference type="Proteomes" id="UP000184384">
    <property type="component" value="Unassembled WGS sequence"/>
</dbReference>
<evidence type="ECO:0000313" key="2">
    <source>
        <dbReference type="EMBL" id="PRZ19391.1"/>
    </source>
</evidence>
<accession>A0A1M5U923</accession>
<evidence type="ECO:0000313" key="4">
    <source>
        <dbReference type="Proteomes" id="UP000184384"/>
    </source>
</evidence>
<name>A0A1M5U923_9FLAO</name>
<dbReference type="Gene3D" id="3.10.180.10">
    <property type="entry name" value="2,3-Dihydroxybiphenyl 1,2-Dioxygenase, domain 1"/>
    <property type="match status" value="1"/>
</dbReference>
<evidence type="ECO:0000313" key="3">
    <source>
        <dbReference type="EMBL" id="SHH59555.1"/>
    </source>
</evidence>
<gene>
    <name evidence="2" type="ORF">BC624_11714</name>
    <name evidence="3" type="ORF">SAMN05443373_11914</name>
</gene>
<dbReference type="Pfam" id="PF00903">
    <property type="entry name" value="Glyoxalase"/>
    <property type="match status" value="1"/>
</dbReference>
<reference evidence="4" key="2">
    <citation type="submission" date="2016-11" db="EMBL/GenBank/DDBJ databases">
        <authorList>
            <person name="Varghese N."/>
            <person name="Submissions S."/>
        </authorList>
    </citation>
    <scope>NUCLEOTIDE SEQUENCE [LARGE SCALE GENOMIC DNA]</scope>
    <source>
        <strain evidence="4">DSM 19729</strain>
    </source>
</reference>
<dbReference type="AlphaFoldDB" id="A0A1M5U923"/>
<protein>
    <submittedName>
        <fullName evidence="2 3">Catechol 2,3-dioxygenase</fullName>
    </submittedName>
</protein>
<proteinExistence type="predicted"/>